<dbReference type="Proteomes" id="UP001149163">
    <property type="component" value="Unassembled WGS sequence"/>
</dbReference>
<feature type="compositionally biased region" description="Low complexity" evidence="4">
    <location>
        <begin position="137"/>
        <end position="151"/>
    </location>
</feature>
<dbReference type="SUPFAM" id="SSF49764">
    <property type="entry name" value="HSP20-like chaperones"/>
    <property type="match status" value="1"/>
</dbReference>
<feature type="region of interest" description="Disordered" evidence="4">
    <location>
        <begin position="92"/>
        <end position="162"/>
    </location>
</feature>
<reference evidence="6" key="2">
    <citation type="journal article" date="2023" name="IMA Fungus">
        <title>Comparative genomic study of the Penicillium genus elucidates a diverse pangenome and 15 lateral gene transfer events.</title>
        <authorList>
            <person name="Petersen C."/>
            <person name="Sorensen T."/>
            <person name="Nielsen M.R."/>
            <person name="Sondergaard T.E."/>
            <person name="Sorensen J.L."/>
            <person name="Fitzpatrick D.A."/>
            <person name="Frisvad J.C."/>
            <person name="Nielsen K.L."/>
        </authorList>
    </citation>
    <scope>NUCLEOTIDE SEQUENCE</scope>
    <source>
        <strain evidence="6">IBT 26290</strain>
    </source>
</reference>
<dbReference type="InterPro" id="IPR002068">
    <property type="entry name" value="A-crystallin/Hsp20_dom"/>
</dbReference>
<proteinExistence type="inferred from homology"/>
<dbReference type="InterPro" id="IPR008978">
    <property type="entry name" value="HSP20-like_chaperone"/>
</dbReference>
<feature type="domain" description="SHSP" evidence="5">
    <location>
        <begin position="43"/>
        <end position="219"/>
    </location>
</feature>
<dbReference type="CDD" id="cd06464">
    <property type="entry name" value="ACD_sHsps-like"/>
    <property type="match status" value="1"/>
</dbReference>
<dbReference type="GeneID" id="81429946"/>
<evidence type="ECO:0000256" key="3">
    <source>
        <dbReference type="RuleBase" id="RU003616"/>
    </source>
</evidence>
<dbReference type="Gene3D" id="2.60.40.790">
    <property type="match status" value="1"/>
</dbReference>
<dbReference type="InterPro" id="IPR031107">
    <property type="entry name" value="Small_HSP"/>
</dbReference>
<feature type="region of interest" description="Disordered" evidence="4">
    <location>
        <begin position="22"/>
        <end position="44"/>
    </location>
</feature>
<dbReference type="PROSITE" id="PS01031">
    <property type="entry name" value="SHSP"/>
    <property type="match status" value="1"/>
</dbReference>
<dbReference type="PANTHER" id="PTHR11527">
    <property type="entry name" value="HEAT-SHOCK PROTEIN 20 FAMILY MEMBER"/>
    <property type="match status" value="1"/>
</dbReference>
<reference evidence="6" key="1">
    <citation type="submission" date="2022-11" db="EMBL/GenBank/DDBJ databases">
        <authorList>
            <person name="Petersen C."/>
        </authorList>
    </citation>
    <scope>NUCLEOTIDE SEQUENCE</scope>
    <source>
        <strain evidence="6">IBT 26290</strain>
    </source>
</reference>
<protein>
    <submittedName>
        <fullName evidence="6">30 kDa heat shock protein</fullName>
    </submittedName>
</protein>
<evidence type="ECO:0000313" key="7">
    <source>
        <dbReference type="Proteomes" id="UP001149163"/>
    </source>
</evidence>
<evidence type="ECO:0000256" key="1">
    <source>
        <dbReference type="ARBA" id="ARBA00023016"/>
    </source>
</evidence>
<comment type="similarity">
    <text evidence="2 3">Belongs to the small heat shock protein (HSP20) family.</text>
</comment>
<accession>A0A9W9HU58</accession>
<keyword evidence="7" id="KW-1185">Reference proteome</keyword>
<feature type="compositionally biased region" description="Low complexity" evidence="4">
    <location>
        <begin position="26"/>
        <end position="44"/>
    </location>
</feature>
<name>A0A9W9HU58_9EURO</name>
<evidence type="ECO:0000256" key="2">
    <source>
        <dbReference type="PROSITE-ProRule" id="PRU00285"/>
    </source>
</evidence>
<organism evidence="6 7">
    <name type="scientific">Penicillium canariense</name>
    <dbReference type="NCBI Taxonomy" id="189055"/>
    <lineage>
        <taxon>Eukaryota</taxon>
        <taxon>Fungi</taxon>
        <taxon>Dikarya</taxon>
        <taxon>Ascomycota</taxon>
        <taxon>Pezizomycotina</taxon>
        <taxon>Eurotiomycetes</taxon>
        <taxon>Eurotiomycetidae</taxon>
        <taxon>Eurotiales</taxon>
        <taxon>Aspergillaceae</taxon>
        <taxon>Penicillium</taxon>
    </lineage>
</organism>
<sequence>MAFLSCSDFSPLFRLLDDYETHRSRPAPSTARSPSTRTTSAPTRRSFFTPAFDVRELNEAYYLDGELPGVDQSNIDIEFSDPQTLVIKGRTERNYQSQSSPAEAQVTPSSSRATSPQWRQPTVEDENEDEDTDVSDARSTSTAASTTSTAAVMVQKPSAAPPSAGHYWAAERSIGEFQRTFSFPARVNQDGVRASLKNGILSVIVPKEAAPKTKKIRIY</sequence>
<comment type="caution">
    <text evidence="6">The sequence shown here is derived from an EMBL/GenBank/DDBJ whole genome shotgun (WGS) entry which is preliminary data.</text>
</comment>
<evidence type="ECO:0000313" key="6">
    <source>
        <dbReference type="EMBL" id="KAJ5157546.1"/>
    </source>
</evidence>
<evidence type="ECO:0000259" key="5">
    <source>
        <dbReference type="PROSITE" id="PS01031"/>
    </source>
</evidence>
<keyword evidence="1 6" id="KW-0346">Stress response</keyword>
<dbReference type="AlphaFoldDB" id="A0A9W9HU58"/>
<dbReference type="RefSeq" id="XP_056540535.1">
    <property type="nucleotide sequence ID" value="XM_056690770.1"/>
</dbReference>
<gene>
    <name evidence="6" type="ORF">N7482_008646</name>
</gene>
<dbReference type="Pfam" id="PF00011">
    <property type="entry name" value="HSP20"/>
    <property type="match status" value="1"/>
</dbReference>
<dbReference type="EMBL" id="JAPQKN010000006">
    <property type="protein sequence ID" value="KAJ5157546.1"/>
    <property type="molecule type" value="Genomic_DNA"/>
</dbReference>
<evidence type="ECO:0000256" key="4">
    <source>
        <dbReference type="SAM" id="MobiDB-lite"/>
    </source>
</evidence>
<feature type="compositionally biased region" description="Polar residues" evidence="4">
    <location>
        <begin position="94"/>
        <end position="120"/>
    </location>
</feature>
<dbReference type="OrthoDB" id="1431247at2759"/>
<feature type="compositionally biased region" description="Acidic residues" evidence="4">
    <location>
        <begin position="123"/>
        <end position="134"/>
    </location>
</feature>